<organism evidence="4 5">
    <name type="scientific">Rhodopirellula bahusiensis</name>
    <dbReference type="NCBI Taxonomy" id="2014065"/>
    <lineage>
        <taxon>Bacteria</taxon>
        <taxon>Pseudomonadati</taxon>
        <taxon>Planctomycetota</taxon>
        <taxon>Planctomycetia</taxon>
        <taxon>Pirellulales</taxon>
        <taxon>Pirellulaceae</taxon>
        <taxon>Rhodopirellula</taxon>
    </lineage>
</organism>
<dbReference type="Gene3D" id="3.30.565.10">
    <property type="entry name" value="Histidine kinase-like ATPase, C-terminal domain"/>
    <property type="match status" value="1"/>
</dbReference>
<accession>A0A2G1W5E5</accession>
<dbReference type="InterPro" id="IPR050595">
    <property type="entry name" value="Bact_response_regulator"/>
</dbReference>
<feature type="domain" description="Response regulatory" evidence="3">
    <location>
        <begin position="23"/>
        <end position="137"/>
    </location>
</feature>
<evidence type="ECO:0000259" key="3">
    <source>
        <dbReference type="PROSITE" id="PS50110"/>
    </source>
</evidence>
<dbReference type="CDD" id="cd00156">
    <property type="entry name" value="REC"/>
    <property type="match status" value="1"/>
</dbReference>
<reference evidence="4 5" key="1">
    <citation type="submission" date="2017-06" db="EMBL/GenBank/DDBJ databases">
        <title>Description of Rhodopirellula bahusiensis sp. nov.</title>
        <authorList>
            <person name="Kizina J."/>
            <person name="Harder J."/>
        </authorList>
    </citation>
    <scope>NUCLEOTIDE SEQUENCE [LARGE SCALE GENOMIC DNA]</scope>
    <source>
        <strain evidence="4 5">SWK21</strain>
    </source>
</reference>
<gene>
    <name evidence="4" type="ORF">CEE69_16655</name>
</gene>
<protein>
    <recommendedName>
        <fullName evidence="3">Response regulatory domain-containing protein</fullName>
    </recommendedName>
</protein>
<dbReference type="OrthoDB" id="9770645at2"/>
<dbReference type="Gene3D" id="3.40.50.2300">
    <property type="match status" value="1"/>
</dbReference>
<dbReference type="SUPFAM" id="SSF52172">
    <property type="entry name" value="CheY-like"/>
    <property type="match status" value="1"/>
</dbReference>
<name>A0A2G1W5E5_9BACT</name>
<dbReference type="InterPro" id="IPR001789">
    <property type="entry name" value="Sig_transdc_resp-reg_receiver"/>
</dbReference>
<dbReference type="SMART" id="SM00448">
    <property type="entry name" value="REC"/>
    <property type="match status" value="1"/>
</dbReference>
<keyword evidence="1 2" id="KW-0597">Phosphoprotein</keyword>
<dbReference type="Pfam" id="PF13581">
    <property type="entry name" value="HATPase_c_2"/>
    <property type="match status" value="1"/>
</dbReference>
<dbReference type="GO" id="GO:0000160">
    <property type="term" value="P:phosphorelay signal transduction system"/>
    <property type="evidence" value="ECO:0007669"/>
    <property type="project" value="InterPro"/>
</dbReference>
<dbReference type="EMBL" id="NIZW01000012">
    <property type="protein sequence ID" value="PHQ34263.1"/>
    <property type="molecule type" value="Genomic_DNA"/>
</dbReference>
<feature type="modified residue" description="4-aspartylphosphate" evidence="2">
    <location>
        <position position="72"/>
    </location>
</feature>
<dbReference type="InterPro" id="IPR011006">
    <property type="entry name" value="CheY-like_superfamily"/>
</dbReference>
<evidence type="ECO:0000256" key="1">
    <source>
        <dbReference type="ARBA" id="ARBA00022553"/>
    </source>
</evidence>
<dbReference type="AlphaFoldDB" id="A0A2G1W5E5"/>
<dbReference type="InterPro" id="IPR003594">
    <property type="entry name" value="HATPase_dom"/>
</dbReference>
<comment type="caution">
    <text evidence="4">The sequence shown here is derived from an EMBL/GenBank/DDBJ whole genome shotgun (WGS) entry which is preliminary data.</text>
</comment>
<dbReference type="PROSITE" id="PS50110">
    <property type="entry name" value="RESPONSE_REGULATORY"/>
    <property type="match status" value="1"/>
</dbReference>
<evidence type="ECO:0000313" key="4">
    <source>
        <dbReference type="EMBL" id="PHQ34263.1"/>
    </source>
</evidence>
<keyword evidence="5" id="KW-1185">Reference proteome</keyword>
<evidence type="ECO:0000313" key="5">
    <source>
        <dbReference type="Proteomes" id="UP000225740"/>
    </source>
</evidence>
<sequence>MVPSPEPRLSCLLNTKEVDAMAKILLVEDSATQAVEMTMLLQAADHEVVHVANGQLGLSHLKDQAPDLVITDLEMPEINGLQLVESMRANFSHIPSILVTSHGSEELAAEALRRGAAGYVPKTRMSDLLNDTIVDVLGVIRSDASYAKLISTLKKNVFVFDLPSDPELISPLVGLLMQVSAGMELLPSIEMVRLGVAVEHSLTNAMLHGNLEIPRDKQPSHGQLAREGVINDAMKERLSQEPYKSRVTHVEATASEHAIRIVITDQGPGFDTSNVPQAGELDASSLAASADGVSQGDKQGLLLIASFVDQMWFNDQGNQITLVKRCGAE</sequence>
<dbReference type="PANTHER" id="PTHR44591:SF3">
    <property type="entry name" value="RESPONSE REGULATORY DOMAIN-CONTAINING PROTEIN"/>
    <property type="match status" value="1"/>
</dbReference>
<dbReference type="Proteomes" id="UP000225740">
    <property type="component" value="Unassembled WGS sequence"/>
</dbReference>
<evidence type="ECO:0000256" key="2">
    <source>
        <dbReference type="PROSITE-ProRule" id="PRU00169"/>
    </source>
</evidence>
<dbReference type="InterPro" id="IPR036890">
    <property type="entry name" value="HATPase_C_sf"/>
</dbReference>
<dbReference type="PANTHER" id="PTHR44591">
    <property type="entry name" value="STRESS RESPONSE REGULATOR PROTEIN 1"/>
    <property type="match status" value="1"/>
</dbReference>
<dbReference type="Pfam" id="PF00072">
    <property type="entry name" value="Response_reg"/>
    <property type="match status" value="1"/>
</dbReference>
<proteinExistence type="predicted"/>